<keyword evidence="1" id="KW-0472">Membrane</keyword>
<name>A0A2P2LIK2_RHIMU</name>
<organism evidence="2">
    <name type="scientific">Rhizophora mucronata</name>
    <name type="common">Asiatic mangrove</name>
    <dbReference type="NCBI Taxonomy" id="61149"/>
    <lineage>
        <taxon>Eukaryota</taxon>
        <taxon>Viridiplantae</taxon>
        <taxon>Streptophyta</taxon>
        <taxon>Embryophyta</taxon>
        <taxon>Tracheophyta</taxon>
        <taxon>Spermatophyta</taxon>
        <taxon>Magnoliopsida</taxon>
        <taxon>eudicotyledons</taxon>
        <taxon>Gunneridae</taxon>
        <taxon>Pentapetalae</taxon>
        <taxon>rosids</taxon>
        <taxon>fabids</taxon>
        <taxon>Malpighiales</taxon>
        <taxon>Rhizophoraceae</taxon>
        <taxon>Rhizophora</taxon>
    </lineage>
</organism>
<protein>
    <submittedName>
        <fullName evidence="2">Ubiquitin-like modifier-activating enzyme atg7</fullName>
    </submittedName>
</protein>
<keyword evidence="1" id="KW-0812">Transmembrane</keyword>
<keyword evidence="1" id="KW-1133">Transmembrane helix</keyword>
<accession>A0A2P2LIK2</accession>
<reference evidence="2" key="1">
    <citation type="submission" date="2018-02" db="EMBL/GenBank/DDBJ databases">
        <title>Rhizophora mucronata_Transcriptome.</title>
        <authorList>
            <person name="Meera S.P."/>
            <person name="Sreeshan A."/>
            <person name="Augustine A."/>
        </authorList>
    </citation>
    <scope>NUCLEOTIDE SEQUENCE</scope>
    <source>
        <tissue evidence="2">Leaf</tissue>
    </source>
</reference>
<feature type="transmembrane region" description="Helical" evidence="1">
    <location>
        <begin position="22"/>
        <end position="40"/>
    </location>
</feature>
<dbReference type="AlphaFoldDB" id="A0A2P2LIK2"/>
<evidence type="ECO:0000256" key="1">
    <source>
        <dbReference type="SAM" id="Phobius"/>
    </source>
</evidence>
<dbReference type="EMBL" id="GGEC01037296">
    <property type="protein sequence ID" value="MBX17780.1"/>
    <property type="molecule type" value="Transcribed_RNA"/>
</dbReference>
<sequence>MPNSFSSTRIWCQRWDDEWEPYRHIAASGYALFFCLHFLIGKKKKKYIIW</sequence>
<evidence type="ECO:0000313" key="2">
    <source>
        <dbReference type="EMBL" id="MBX17780.1"/>
    </source>
</evidence>
<proteinExistence type="predicted"/>